<sequence length="42" mass="4450">MMTQQRPGTPSGFIDPSSPPQSVRGRQALHSADTVTAPEPDT</sequence>
<evidence type="ECO:0000313" key="2">
    <source>
        <dbReference type="EMBL" id="KWT70370.1"/>
    </source>
</evidence>
<dbReference type="AlphaFoldDB" id="A0A109BKX6"/>
<accession>A0A109BKX6</accession>
<protein>
    <submittedName>
        <fullName evidence="2">Uncharacterized protein</fullName>
    </submittedName>
</protein>
<dbReference type="Proteomes" id="UP000059074">
    <property type="component" value="Unassembled WGS sequence"/>
</dbReference>
<keyword evidence="3" id="KW-1185">Reference proteome</keyword>
<evidence type="ECO:0000256" key="1">
    <source>
        <dbReference type="SAM" id="MobiDB-lite"/>
    </source>
</evidence>
<evidence type="ECO:0000313" key="3">
    <source>
        <dbReference type="Proteomes" id="UP000059074"/>
    </source>
</evidence>
<dbReference type="EMBL" id="LMTR01000032">
    <property type="protein sequence ID" value="KWT70370.1"/>
    <property type="molecule type" value="Genomic_DNA"/>
</dbReference>
<proteinExistence type="predicted"/>
<gene>
    <name evidence="2" type="ORF">APY04_1047</name>
</gene>
<reference evidence="2 3" key="1">
    <citation type="submission" date="2015-10" db="EMBL/GenBank/DDBJ databases">
        <title>Transcriptomic analysis of a linuron degrading triple-species bacterial consortium.</title>
        <authorList>
            <person name="Albers P."/>
        </authorList>
    </citation>
    <scope>NUCLEOTIDE SEQUENCE [LARGE SCALE GENOMIC DNA]</scope>
    <source>
        <strain evidence="2 3">WDL6</strain>
    </source>
</reference>
<feature type="region of interest" description="Disordered" evidence="1">
    <location>
        <begin position="1"/>
        <end position="42"/>
    </location>
</feature>
<name>A0A109BKX6_HYPSL</name>
<organism evidence="2 3">
    <name type="scientific">Hyphomicrobium sulfonivorans</name>
    <dbReference type="NCBI Taxonomy" id="121290"/>
    <lineage>
        <taxon>Bacteria</taxon>
        <taxon>Pseudomonadati</taxon>
        <taxon>Pseudomonadota</taxon>
        <taxon>Alphaproteobacteria</taxon>
        <taxon>Hyphomicrobiales</taxon>
        <taxon>Hyphomicrobiaceae</taxon>
        <taxon>Hyphomicrobium</taxon>
    </lineage>
</organism>
<comment type="caution">
    <text evidence="2">The sequence shown here is derived from an EMBL/GenBank/DDBJ whole genome shotgun (WGS) entry which is preliminary data.</text>
</comment>